<sequence length="84" mass="9626">MRSSNISSSTDRRRRISIGVDEQNNCSCSTTESIDSIGVRVLSRTVCSGGNIDRDWVFVSINSFATKALRFYYKLKKFWFRNCS</sequence>
<accession>A0AAX6HVS6</accession>
<proteinExistence type="predicted"/>
<dbReference type="Proteomes" id="UP001140949">
    <property type="component" value="Unassembled WGS sequence"/>
</dbReference>
<keyword evidence="2" id="KW-1185">Reference proteome</keyword>
<gene>
    <name evidence="1" type="ORF">M6B38_290945</name>
</gene>
<comment type="caution">
    <text evidence="1">The sequence shown here is derived from an EMBL/GenBank/DDBJ whole genome shotgun (WGS) entry which is preliminary data.</text>
</comment>
<protein>
    <submittedName>
        <fullName evidence="1">Uncharacterized protein</fullName>
    </submittedName>
</protein>
<name>A0AAX6HVS6_IRIPA</name>
<dbReference type="EMBL" id="JANAVB010006598">
    <property type="protein sequence ID" value="KAJ6844657.1"/>
    <property type="molecule type" value="Genomic_DNA"/>
</dbReference>
<reference evidence="1" key="2">
    <citation type="submission" date="2023-04" db="EMBL/GenBank/DDBJ databases">
        <authorList>
            <person name="Bruccoleri R.E."/>
            <person name="Oakeley E.J."/>
            <person name="Faust A.-M."/>
            <person name="Dessus-Babus S."/>
            <person name="Altorfer M."/>
            <person name="Burckhardt D."/>
            <person name="Oertli M."/>
            <person name="Naumann U."/>
            <person name="Petersen F."/>
            <person name="Wong J."/>
        </authorList>
    </citation>
    <scope>NUCLEOTIDE SEQUENCE</scope>
    <source>
        <strain evidence="1">GSM-AAB239-AS_SAM_17_03QT</strain>
        <tissue evidence="1">Leaf</tissue>
    </source>
</reference>
<evidence type="ECO:0000313" key="2">
    <source>
        <dbReference type="Proteomes" id="UP001140949"/>
    </source>
</evidence>
<dbReference type="AlphaFoldDB" id="A0AAX6HVS6"/>
<organism evidence="1 2">
    <name type="scientific">Iris pallida</name>
    <name type="common">Sweet iris</name>
    <dbReference type="NCBI Taxonomy" id="29817"/>
    <lineage>
        <taxon>Eukaryota</taxon>
        <taxon>Viridiplantae</taxon>
        <taxon>Streptophyta</taxon>
        <taxon>Embryophyta</taxon>
        <taxon>Tracheophyta</taxon>
        <taxon>Spermatophyta</taxon>
        <taxon>Magnoliopsida</taxon>
        <taxon>Liliopsida</taxon>
        <taxon>Asparagales</taxon>
        <taxon>Iridaceae</taxon>
        <taxon>Iridoideae</taxon>
        <taxon>Irideae</taxon>
        <taxon>Iris</taxon>
    </lineage>
</organism>
<reference evidence="1" key="1">
    <citation type="journal article" date="2023" name="GigaByte">
        <title>Genome assembly of the bearded iris, Iris pallida Lam.</title>
        <authorList>
            <person name="Bruccoleri R.E."/>
            <person name="Oakeley E.J."/>
            <person name="Faust A.M.E."/>
            <person name="Altorfer M."/>
            <person name="Dessus-Babus S."/>
            <person name="Burckhardt D."/>
            <person name="Oertli M."/>
            <person name="Naumann U."/>
            <person name="Petersen F."/>
            <person name="Wong J."/>
        </authorList>
    </citation>
    <scope>NUCLEOTIDE SEQUENCE</scope>
    <source>
        <strain evidence="1">GSM-AAB239-AS_SAM_17_03QT</strain>
    </source>
</reference>
<evidence type="ECO:0000313" key="1">
    <source>
        <dbReference type="EMBL" id="KAJ6844657.1"/>
    </source>
</evidence>